<reference evidence="2 3" key="1">
    <citation type="journal article" date="2010" name="BMC Genomics">
        <title>Genome sequence of the pattern forming Paenibacillus vortex bacterium reveals potential for thriving in complex environments.</title>
        <authorList>
            <person name="Sirota-Madi A."/>
            <person name="Olender T."/>
            <person name="Helman Y."/>
            <person name="Ingham C."/>
            <person name="Brainis I."/>
            <person name="Roth D."/>
            <person name="Hagi E."/>
            <person name="Brodsky L."/>
            <person name="Leshkowitz D."/>
            <person name="Galatenko V."/>
            <person name="Nikolaev V."/>
            <person name="Mugasimangalam R.C."/>
            <person name="Bransburg-Zabary S."/>
            <person name="Gutnick D.L."/>
            <person name="Lancet D."/>
            <person name="Ben-Jacob E."/>
        </authorList>
    </citation>
    <scope>NUCLEOTIDE SEQUENCE [LARGE SCALE GENOMIC DNA]</scope>
    <source>
        <strain evidence="2 3">V453</strain>
    </source>
</reference>
<feature type="region of interest" description="Disordered" evidence="1">
    <location>
        <begin position="15"/>
        <end position="35"/>
    </location>
</feature>
<evidence type="ECO:0000313" key="3">
    <source>
        <dbReference type="Proteomes" id="UP000003094"/>
    </source>
</evidence>
<name>A0A2R9SNM0_9BACL</name>
<keyword evidence="3" id="KW-1185">Reference proteome</keyword>
<comment type="caution">
    <text evidence="2">The sequence shown here is derived from an EMBL/GenBank/DDBJ whole genome shotgun (WGS) entry which is preliminary data.</text>
</comment>
<sequence length="35" mass="3868">MSLFIPTAAAVEAHEDKTGWNRASKDARPNPYSHV</sequence>
<dbReference type="Proteomes" id="UP000003094">
    <property type="component" value="Unassembled WGS sequence"/>
</dbReference>
<evidence type="ECO:0000313" key="2">
    <source>
        <dbReference type="EMBL" id="EFU38977.1"/>
    </source>
</evidence>
<dbReference type="AlphaFoldDB" id="A0A2R9SNM0"/>
<dbReference type="EMBL" id="ADHJ01000044">
    <property type="protein sequence ID" value="EFU38977.1"/>
    <property type="molecule type" value="Genomic_DNA"/>
</dbReference>
<proteinExistence type="predicted"/>
<dbReference type="KEGG" id="pvo:PVOR_27085"/>
<evidence type="ECO:0000256" key="1">
    <source>
        <dbReference type="SAM" id="MobiDB-lite"/>
    </source>
</evidence>
<organism evidence="2 3">
    <name type="scientific">Paenibacillus vortex V453</name>
    <dbReference type="NCBI Taxonomy" id="715225"/>
    <lineage>
        <taxon>Bacteria</taxon>
        <taxon>Bacillati</taxon>
        <taxon>Bacillota</taxon>
        <taxon>Bacilli</taxon>
        <taxon>Bacillales</taxon>
        <taxon>Paenibacillaceae</taxon>
        <taxon>Paenibacillus</taxon>
    </lineage>
</organism>
<protein>
    <submittedName>
        <fullName evidence="2">Uncharacterized protein</fullName>
    </submittedName>
</protein>
<feature type="compositionally biased region" description="Basic and acidic residues" evidence="1">
    <location>
        <begin position="15"/>
        <end position="28"/>
    </location>
</feature>
<gene>
    <name evidence="2" type="ORF">PVOR_27085</name>
</gene>
<accession>A0A2R9SNM0</accession>